<organism evidence="4 5">
    <name type="scientific">Candidatus Lokiarchaeum ossiferum</name>
    <dbReference type="NCBI Taxonomy" id="2951803"/>
    <lineage>
        <taxon>Archaea</taxon>
        <taxon>Promethearchaeati</taxon>
        <taxon>Promethearchaeota</taxon>
        <taxon>Promethearchaeia</taxon>
        <taxon>Promethearchaeales</taxon>
        <taxon>Promethearchaeaceae</taxon>
        <taxon>Candidatus Lokiarchaeum</taxon>
    </lineage>
</organism>
<feature type="domain" description="GFO/IDH/MocA-like oxidoreductase" evidence="3">
    <location>
        <begin position="163"/>
        <end position="311"/>
    </location>
</feature>
<dbReference type="EMBL" id="CP104013">
    <property type="protein sequence ID" value="UYP47522.1"/>
    <property type="molecule type" value="Genomic_DNA"/>
</dbReference>
<dbReference type="SUPFAM" id="SSF51735">
    <property type="entry name" value="NAD(P)-binding Rossmann-fold domains"/>
    <property type="match status" value="1"/>
</dbReference>
<evidence type="ECO:0000313" key="4">
    <source>
        <dbReference type="EMBL" id="UYP47522.1"/>
    </source>
</evidence>
<accession>A0ABY6HVH4</accession>
<keyword evidence="5" id="KW-1185">Reference proteome</keyword>
<evidence type="ECO:0000313" key="5">
    <source>
        <dbReference type="Proteomes" id="UP001208689"/>
    </source>
</evidence>
<dbReference type="PANTHER" id="PTHR43818:SF11">
    <property type="entry name" value="BCDNA.GH03377"/>
    <property type="match status" value="1"/>
</dbReference>
<dbReference type="Pfam" id="PF01408">
    <property type="entry name" value="GFO_IDH_MocA"/>
    <property type="match status" value="1"/>
</dbReference>
<name>A0ABY6HVH4_9ARCH</name>
<dbReference type="Gene3D" id="3.40.50.720">
    <property type="entry name" value="NAD(P)-binding Rossmann-like Domain"/>
    <property type="match status" value="1"/>
</dbReference>
<dbReference type="Pfam" id="PF22725">
    <property type="entry name" value="GFO_IDH_MocA_C3"/>
    <property type="match status" value="1"/>
</dbReference>
<evidence type="ECO:0000256" key="1">
    <source>
        <dbReference type="ARBA" id="ARBA00023002"/>
    </source>
</evidence>
<dbReference type="InterPro" id="IPR055170">
    <property type="entry name" value="GFO_IDH_MocA-like_dom"/>
</dbReference>
<dbReference type="SUPFAM" id="SSF55347">
    <property type="entry name" value="Glyceraldehyde-3-phosphate dehydrogenase-like, C-terminal domain"/>
    <property type="match status" value="1"/>
</dbReference>
<keyword evidence="1" id="KW-0560">Oxidoreductase</keyword>
<evidence type="ECO:0000259" key="2">
    <source>
        <dbReference type="Pfam" id="PF01408"/>
    </source>
</evidence>
<protein>
    <recommendedName>
        <fullName evidence="6">Gfo/Idh/MocA family oxidoreductase</fullName>
    </recommendedName>
</protein>
<dbReference type="InterPro" id="IPR000683">
    <property type="entry name" value="Gfo/Idh/MocA-like_OxRdtase_N"/>
</dbReference>
<evidence type="ECO:0000259" key="3">
    <source>
        <dbReference type="Pfam" id="PF22725"/>
    </source>
</evidence>
<dbReference type="InterPro" id="IPR036291">
    <property type="entry name" value="NAD(P)-bd_dom_sf"/>
</dbReference>
<sequence>MAEPKILRVGIIGCGKIFESHSQAYPDHPNAVVTAFYDRIRSRAEKWKAQLSEDMCLIKEAAKERHEEEDINHLKRCEIFENECKVYDNVQELLEHVDLIDISAPNYAHAPYAIWALKKNISVMSEKPPALCSLETKDICTAVKNSKGFYQVNENFFWQLYIREFRKLILSKEIGEIKQINIRLGHGGPSWGWQNHFLNPSLSGGGVLSDMGIHAIGLLLGILDPAFKLKQIQSIKMNSGTQKERTLRDSDGANEYYLHKFMVEDDVEIKVWFNNEAKVNSKNESKEVEATIVTSWSKTYQEVEIMGSLGKAYLDLDEMKRFIIKIAKNGQPTKTHPIPPQARDSHQLEIVDFVNRILKGEKSIADEKIAHTIQTIVSGAYLSNLRSFESSRKSSMGIPITPQDLENFYAEILEGDCPQNFLLEEIVYRFMSPFTSTYYTPEE</sequence>
<dbReference type="PANTHER" id="PTHR43818">
    <property type="entry name" value="BCDNA.GH03377"/>
    <property type="match status" value="1"/>
</dbReference>
<feature type="domain" description="Gfo/Idh/MocA-like oxidoreductase N-terminal" evidence="2">
    <location>
        <begin position="7"/>
        <end position="153"/>
    </location>
</feature>
<evidence type="ECO:0008006" key="6">
    <source>
        <dbReference type="Google" id="ProtNLM"/>
    </source>
</evidence>
<gene>
    <name evidence="4" type="ORF">NEF87_003807</name>
</gene>
<proteinExistence type="predicted"/>
<dbReference type="Gene3D" id="3.30.360.10">
    <property type="entry name" value="Dihydrodipicolinate Reductase, domain 2"/>
    <property type="match status" value="1"/>
</dbReference>
<dbReference type="Proteomes" id="UP001208689">
    <property type="component" value="Chromosome"/>
</dbReference>
<dbReference type="InterPro" id="IPR050463">
    <property type="entry name" value="Gfo/Idh/MocA_oxidrdct_glycsds"/>
</dbReference>
<reference evidence="4" key="1">
    <citation type="submission" date="2022-09" db="EMBL/GenBank/DDBJ databases">
        <title>Actin cytoskeleton and complex cell architecture in an #Asgard archaeon.</title>
        <authorList>
            <person name="Ponce Toledo R.I."/>
            <person name="Schleper C."/>
            <person name="Rodrigues Oliveira T."/>
            <person name="Wollweber F."/>
            <person name="Xu J."/>
            <person name="Rittmann S."/>
            <person name="Klingl A."/>
            <person name="Pilhofer M."/>
        </authorList>
    </citation>
    <scope>NUCLEOTIDE SEQUENCE</scope>
    <source>
        <strain evidence="4">B-35</strain>
    </source>
</reference>